<protein>
    <recommendedName>
        <fullName evidence="5">HMG box domain-containing protein</fullName>
    </recommendedName>
</protein>
<reference evidence="6" key="1">
    <citation type="submission" date="2022-08" db="EMBL/GenBank/DDBJ databases">
        <title>A Global Phylogenomic Analysis of the Shiitake Genus Lentinula.</title>
        <authorList>
            <consortium name="DOE Joint Genome Institute"/>
            <person name="Sierra-Patev S."/>
            <person name="Min B."/>
            <person name="Naranjo-Ortiz M."/>
            <person name="Looney B."/>
            <person name="Konkel Z."/>
            <person name="Slot J.C."/>
            <person name="Sakamoto Y."/>
            <person name="Steenwyk J.L."/>
            <person name="Rokas A."/>
            <person name="Carro J."/>
            <person name="Camarero S."/>
            <person name="Ferreira P."/>
            <person name="Molpeceres G."/>
            <person name="Ruiz-Duenas F.J."/>
            <person name="Serrano A."/>
            <person name="Henrissat B."/>
            <person name="Drula E."/>
            <person name="Hughes K.W."/>
            <person name="Mata J.L."/>
            <person name="Ishikawa N.K."/>
            <person name="Vargas-Isla R."/>
            <person name="Ushijima S."/>
            <person name="Smith C.A."/>
            <person name="Ahrendt S."/>
            <person name="Andreopoulos W."/>
            <person name="He G."/>
            <person name="Labutti K."/>
            <person name="Lipzen A."/>
            <person name="Ng V."/>
            <person name="Riley R."/>
            <person name="Sandor L."/>
            <person name="Barry K."/>
            <person name="Martinez A.T."/>
            <person name="Xiao Y."/>
            <person name="Gibbons J.G."/>
            <person name="Terashima K."/>
            <person name="Grigoriev I.V."/>
            <person name="Hibbett D.S."/>
        </authorList>
    </citation>
    <scope>NUCLEOTIDE SEQUENCE</scope>
    <source>
        <strain evidence="6">RHP3577 ss4</strain>
    </source>
</reference>
<feature type="compositionally biased region" description="Low complexity" evidence="4">
    <location>
        <begin position="72"/>
        <end position="102"/>
    </location>
</feature>
<feature type="DNA-binding region" description="HMG box" evidence="3">
    <location>
        <begin position="119"/>
        <end position="196"/>
    </location>
</feature>
<keyword evidence="7" id="KW-1185">Reference proteome</keyword>
<dbReference type="PANTHER" id="PTHR10270:SF161">
    <property type="entry name" value="SEX-DETERMINING REGION Y PROTEIN"/>
    <property type="match status" value="1"/>
</dbReference>
<evidence type="ECO:0000259" key="5">
    <source>
        <dbReference type="PROSITE" id="PS50118"/>
    </source>
</evidence>
<dbReference type="PANTHER" id="PTHR10270">
    <property type="entry name" value="SOX TRANSCRIPTION FACTOR"/>
    <property type="match status" value="1"/>
</dbReference>
<gene>
    <name evidence="6" type="ORF">C8R41DRAFT_905687</name>
</gene>
<evidence type="ECO:0000313" key="7">
    <source>
        <dbReference type="Proteomes" id="UP001150217"/>
    </source>
</evidence>
<sequence>MPALRTHDTASDSLEVRTEMDVPNSSLPTLAIIAPTPRAFTFPTSHNLDISPYSTPSNSPFEPDLNNPFGISSPTSSYLSTPSPLNRTLSPDSSVSVSSPRSDNLDGERRPRKGDKDYIKRPENAFMLFRRKCCEDGQQVEEESNGPTTRKKQRQADLSKAISRKWKSLSKDDRQYWEDLAKEKKMAHQEKYPGYVFRPQRVRDKDGRARNKKYTKRNRAGTRKQGQADLDRETTYLVPFPARSTSASDTIPAVSYHTVHIPVISTIPPHPSSASSSSLPMPQISQTFSGTVGNITSNFEYLPSPNSMLHSEKGLQVMSQSASWTVGAQADALHRQSSDLMRNLFNLRGHEIPESTARSVARLQLPSSPLSSAASSPISGPFTPSSDPLDQSSYNNAQLYPSTFNPAETCGSDHTPWVPMPADIQAGLIPQPDAVHNYFPWESHNSIWQTESSMLAGDDFDLQIIPPIELSQSSQSMMMMPEYGDGAAFGIPPSATLNNFALYDFPQEYFLPVDRFAINEDSSPHFAIEDECMPVS</sequence>
<dbReference type="InterPro" id="IPR036910">
    <property type="entry name" value="HMG_box_dom_sf"/>
</dbReference>
<feature type="compositionally biased region" description="Basic and acidic residues" evidence="4">
    <location>
        <begin position="103"/>
        <end position="121"/>
    </location>
</feature>
<feature type="region of interest" description="Disordered" evidence="4">
    <location>
        <begin position="137"/>
        <end position="159"/>
    </location>
</feature>
<feature type="region of interest" description="Disordered" evidence="4">
    <location>
        <begin position="51"/>
        <end position="121"/>
    </location>
</feature>
<dbReference type="SUPFAM" id="SSF47095">
    <property type="entry name" value="HMG-box"/>
    <property type="match status" value="1"/>
</dbReference>
<accession>A0ABQ8V3R8</accession>
<keyword evidence="2" id="KW-0804">Transcription</keyword>
<keyword evidence="1 3" id="KW-0238">DNA-binding</keyword>
<organism evidence="6 7">
    <name type="scientific">Lentinula lateritia</name>
    <dbReference type="NCBI Taxonomy" id="40482"/>
    <lineage>
        <taxon>Eukaryota</taxon>
        <taxon>Fungi</taxon>
        <taxon>Dikarya</taxon>
        <taxon>Basidiomycota</taxon>
        <taxon>Agaricomycotina</taxon>
        <taxon>Agaricomycetes</taxon>
        <taxon>Agaricomycetidae</taxon>
        <taxon>Agaricales</taxon>
        <taxon>Marasmiineae</taxon>
        <taxon>Omphalotaceae</taxon>
        <taxon>Lentinula</taxon>
    </lineage>
</organism>
<feature type="region of interest" description="Disordered" evidence="4">
    <location>
        <begin position="202"/>
        <end position="230"/>
    </location>
</feature>
<evidence type="ECO:0000256" key="3">
    <source>
        <dbReference type="PROSITE-ProRule" id="PRU00267"/>
    </source>
</evidence>
<evidence type="ECO:0000313" key="6">
    <source>
        <dbReference type="EMBL" id="KAJ4470515.1"/>
    </source>
</evidence>
<feature type="compositionally biased region" description="Polar residues" evidence="4">
    <location>
        <begin position="382"/>
        <end position="400"/>
    </location>
</feature>
<dbReference type="Proteomes" id="UP001150217">
    <property type="component" value="Unassembled WGS sequence"/>
</dbReference>
<dbReference type="Gene3D" id="1.10.30.10">
    <property type="entry name" value="High mobility group box domain"/>
    <property type="match status" value="1"/>
</dbReference>
<dbReference type="InterPro" id="IPR009071">
    <property type="entry name" value="HMG_box_dom"/>
</dbReference>
<dbReference type="CDD" id="cd01389">
    <property type="entry name" value="HMG-box_ROX1-like"/>
    <property type="match status" value="1"/>
</dbReference>
<dbReference type="Pfam" id="PF00505">
    <property type="entry name" value="HMG_box"/>
    <property type="match status" value="1"/>
</dbReference>
<proteinExistence type="predicted"/>
<feature type="domain" description="HMG box" evidence="5">
    <location>
        <begin position="119"/>
        <end position="196"/>
    </location>
</feature>
<feature type="region of interest" description="Disordered" evidence="4">
    <location>
        <begin position="1"/>
        <end position="20"/>
    </location>
</feature>
<evidence type="ECO:0000256" key="1">
    <source>
        <dbReference type="ARBA" id="ARBA00023125"/>
    </source>
</evidence>
<evidence type="ECO:0000256" key="2">
    <source>
        <dbReference type="ARBA" id="ARBA00023163"/>
    </source>
</evidence>
<dbReference type="InterPro" id="IPR050140">
    <property type="entry name" value="SRY-related_HMG-box_TF-like"/>
</dbReference>
<feature type="compositionally biased region" description="Low complexity" evidence="4">
    <location>
        <begin position="368"/>
        <end position="379"/>
    </location>
</feature>
<dbReference type="EMBL" id="JANVFT010000091">
    <property type="protein sequence ID" value="KAJ4470515.1"/>
    <property type="molecule type" value="Genomic_DNA"/>
</dbReference>
<evidence type="ECO:0000256" key="4">
    <source>
        <dbReference type="SAM" id="MobiDB-lite"/>
    </source>
</evidence>
<feature type="region of interest" description="Disordered" evidence="4">
    <location>
        <begin position="368"/>
        <end position="400"/>
    </location>
</feature>
<name>A0ABQ8V3R8_9AGAR</name>
<dbReference type="SMART" id="SM00398">
    <property type="entry name" value="HMG"/>
    <property type="match status" value="1"/>
</dbReference>
<dbReference type="PROSITE" id="PS50118">
    <property type="entry name" value="HMG_BOX_2"/>
    <property type="match status" value="1"/>
</dbReference>
<feature type="compositionally biased region" description="Polar residues" evidence="4">
    <location>
        <begin position="51"/>
        <end position="60"/>
    </location>
</feature>
<feature type="compositionally biased region" description="Basic residues" evidence="4">
    <location>
        <begin position="210"/>
        <end position="222"/>
    </location>
</feature>
<comment type="caution">
    <text evidence="6">The sequence shown here is derived from an EMBL/GenBank/DDBJ whole genome shotgun (WGS) entry which is preliminary data.</text>
</comment>
<keyword evidence="3" id="KW-0539">Nucleus</keyword>